<evidence type="ECO:0000313" key="12">
    <source>
        <dbReference type="EMBL" id="VDD80237.1"/>
    </source>
</evidence>
<dbReference type="OrthoDB" id="284275at2759"/>
<sequence>MNFWKAMTQPSEKRTYRWASGYEKTWDAIKEDQSGSLATDLERLVRDAHAKLRQKRRRSNAAGETGFLRLGMMRHLYLILDLSSAMMERDLKPNRLLCSIKWLAKFVEDYFDQNPTSQLGIIAMAGSKTERITELSGSPARHLVALEELSKRQCIGEPSIQNALTMAESRLRYMPAHSSREIILVVASLTTCDPGDIHQTIQSLITHRIRCSVISLAVEVFVHRAIAEATQSSLHVILDAAHLKATLQELVPPQTVSEESEATLIRIGEFILFHLPSILNNNAPTVGSWSPLKATASYICPRCRAVYCELPVECTVCGITLVAAPHLARAYHHLFPLLTFTEVPRSENSSISDGGGPYCCAGCGVFLSSKPAIKFSPNGPHLGKLVGWGQTDVTTREGGGERRDVDGRAAGLLPPLSASVHVIRWLWRDVRGPTPPFVTPFFVLPRPPTVLVILDAHKSKIRENQQYTLQMTSTPLNDGLSPRRPDLLHSLDEDGYPSQEIVLAGCMFDRCGLRCQVDLQTVLRSSVTCFATAGTAQLTHTRGCVGPACVQHDSEPVFHPSRFTPTFCLPPFTPSSLPLPTIGLMNVTHNVLPSLFISWCVLMLALAMF</sequence>
<dbReference type="InterPro" id="IPR012170">
    <property type="entry name" value="TFIIH_SSL1/p44"/>
</dbReference>
<keyword evidence="9" id="KW-0234">DNA repair</keyword>
<comment type="subcellular location">
    <subcellularLocation>
        <location evidence="1">Nucleus</location>
    </subcellularLocation>
</comment>
<keyword evidence="3" id="KW-0479">Metal-binding</keyword>
<dbReference type="EMBL" id="UXSR01005244">
    <property type="protein sequence ID" value="VDD80237.1"/>
    <property type="molecule type" value="Genomic_DNA"/>
</dbReference>
<dbReference type="GO" id="GO:0006289">
    <property type="term" value="P:nucleotide-excision repair"/>
    <property type="evidence" value="ECO:0007669"/>
    <property type="project" value="InterPro"/>
</dbReference>
<keyword evidence="4" id="KW-0227">DNA damage</keyword>
<dbReference type="GO" id="GO:0006357">
    <property type="term" value="P:regulation of transcription by RNA polymerase II"/>
    <property type="evidence" value="ECO:0007669"/>
    <property type="project" value="TreeGrafter"/>
</dbReference>
<evidence type="ECO:0000256" key="7">
    <source>
        <dbReference type="ARBA" id="ARBA00023015"/>
    </source>
</evidence>
<dbReference type="STRING" id="53468.A0A158QUH1"/>
<evidence type="ECO:0000256" key="6">
    <source>
        <dbReference type="ARBA" id="ARBA00022833"/>
    </source>
</evidence>
<dbReference type="Pfam" id="PF04056">
    <property type="entry name" value="Ssl1"/>
    <property type="match status" value="1"/>
</dbReference>
<evidence type="ECO:0000256" key="8">
    <source>
        <dbReference type="ARBA" id="ARBA00023163"/>
    </source>
</evidence>
<dbReference type="PANTHER" id="PTHR12695:SF2">
    <property type="entry name" value="GENERAL TRANSCRIPTION FACTOR IIH SUBUNIT 2-RELATED"/>
    <property type="match status" value="1"/>
</dbReference>
<dbReference type="GO" id="GO:0006351">
    <property type="term" value="P:DNA-templated transcription"/>
    <property type="evidence" value="ECO:0007669"/>
    <property type="project" value="InterPro"/>
</dbReference>
<accession>A0A158QUH1</accession>
<keyword evidence="13" id="KW-1185">Reference proteome</keyword>
<dbReference type="Gene3D" id="3.40.50.410">
    <property type="entry name" value="von Willebrand factor, type A domain"/>
    <property type="match status" value="1"/>
</dbReference>
<evidence type="ECO:0000256" key="9">
    <source>
        <dbReference type="ARBA" id="ARBA00023204"/>
    </source>
</evidence>
<protein>
    <recommendedName>
        <fullName evidence="11">VWFA domain-containing protein</fullName>
    </recommendedName>
</protein>
<organism evidence="12 13">
    <name type="scientific">Mesocestoides corti</name>
    <name type="common">Flatworm</name>
    <dbReference type="NCBI Taxonomy" id="53468"/>
    <lineage>
        <taxon>Eukaryota</taxon>
        <taxon>Metazoa</taxon>
        <taxon>Spiralia</taxon>
        <taxon>Lophotrochozoa</taxon>
        <taxon>Platyhelminthes</taxon>
        <taxon>Cestoda</taxon>
        <taxon>Eucestoda</taxon>
        <taxon>Cyclophyllidea</taxon>
        <taxon>Mesocestoididae</taxon>
        <taxon>Mesocestoides</taxon>
    </lineage>
</organism>
<evidence type="ECO:0000256" key="2">
    <source>
        <dbReference type="ARBA" id="ARBA00006092"/>
    </source>
</evidence>
<comment type="similarity">
    <text evidence="2">Belongs to the GTF2H2 family.</text>
</comment>
<evidence type="ECO:0000256" key="10">
    <source>
        <dbReference type="ARBA" id="ARBA00023242"/>
    </source>
</evidence>
<dbReference type="NCBIfam" id="TIGR00622">
    <property type="entry name" value="ssl1"/>
    <property type="match status" value="1"/>
</dbReference>
<dbReference type="GO" id="GO:0000439">
    <property type="term" value="C:transcription factor TFIIH core complex"/>
    <property type="evidence" value="ECO:0007669"/>
    <property type="project" value="InterPro"/>
</dbReference>
<feature type="domain" description="VWFA" evidence="11">
    <location>
        <begin position="75"/>
        <end position="250"/>
    </location>
</feature>
<keyword evidence="7" id="KW-0805">Transcription regulation</keyword>
<dbReference type="PANTHER" id="PTHR12695">
    <property type="entry name" value="GENERAL TRANSCRIPTION FACTOR IIH SUBUNIT 2"/>
    <property type="match status" value="1"/>
</dbReference>
<keyword evidence="10" id="KW-0539">Nucleus</keyword>
<proteinExistence type="inferred from homology"/>
<evidence type="ECO:0000259" key="11">
    <source>
        <dbReference type="PROSITE" id="PS50234"/>
    </source>
</evidence>
<dbReference type="SMART" id="SM00327">
    <property type="entry name" value="VWA"/>
    <property type="match status" value="1"/>
</dbReference>
<evidence type="ECO:0000256" key="3">
    <source>
        <dbReference type="ARBA" id="ARBA00022723"/>
    </source>
</evidence>
<dbReference type="GO" id="GO:0008270">
    <property type="term" value="F:zinc ion binding"/>
    <property type="evidence" value="ECO:0007669"/>
    <property type="project" value="UniProtKB-KW"/>
</dbReference>
<evidence type="ECO:0000256" key="4">
    <source>
        <dbReference type="ARBA" id="ARBA00022763"/>
    </source>
</evidence>
<dbReference type="Proteomes" id="UP000267029">
    <property type="component" value="Unassembled WGS sequence"/>
</dbReference>
<evidence type="ECO:0000313" key="13">
    <source>
        <dbReference type="Proteomes" id="UP000267029"/>
    </source>
</evidence>
<dbReference type="InterPro" id="IPR036465">
    <property type="entry name" value="vWFA_dom_sf"/>
</dbReference>
<gene>
    <name evidence="12" type="ORF">MCOS_LOCUS6240</name>
</gene>
<dbReference type="GO" id="GO:0005675">
    <property type="term" value="C:transcription factor TFIIH holo complex"/>
    <property type="evidence" value="ECO:0007669"/>
    <property type="project" value="TreeGrafter"/>
</dbReference>
<evidence type="ECO:0000256" key="1">
    <source>
        <dbReference type="ARBA" id="ARBA00004123"/>
    </source>
</evidence>
<dbReference type="SUPFAM" id="SSF53300">
    <property type="entry name" value="vWA-like"/>
    <property type="match status" value="1"/>
</dbReference>
<reference evidence="12 13" key="1">
    <citation type="submission" date="2018-10" db="EMBL/GenBank/DDBJ databases">
        <authorList>
            <consortium name="Pathogen Informatics"/>
        </authorList>
    </citation>
    <scope>NUCLEOTIDE SEQUENCE [LARGE SCALE GENOMIC DNA]</scope>
</reference>
<dbReference type="InterPro" id="IPR007198">
    <property type="entry name" value="Ssl1-like"/>
</dbReference>
<name>A0A158QUH1_MESCO</name>
<keyword evidence="6" id="KW-0862">Zinc</keyword>
<evidence type="ECO:0000256" key="5">
    <source>
        <dbReference type="ARBA" id="ARBA00022771"/>
    </source>
</evidence>
<keyword evidence="8" id="KW-0804">Transcription</keyword>
<keyword evidence="5" id="KW-0863">Zinc-finger</keyword>
<dbReference type="AlphaFoldDB" id="A0A158QUH1"/>
<dbReference type="InterPro" id="IPR002035">
    <property type="entry name" value="VWF_A"/>
</dbReference>
<dbReference type="PROSITE" id="PS50234">
    <property type="entry name" value="VWFA"/>
    <property type="match status" value="1"/>
</dbReference>
<dbReference type="FunFam" id="3.40.50.410:FF:000015">
    <property type="entry name" value="General transcription factor IIH subunit 2"/>
    <property type="match status" value="1"/>
</dbReference>